<protein>
    <submittedName>
        <fullName evidence="2">Shieldin complex subunit 1 isoform X4</fullName>
    </submittedName>
</protein>
<evidence type="ECO:0000313" key="2">
    <source>
        <dbReference type="RefSeq" id="XP_044941956.1"/>
    </source>
</evidence>
<dbReference type="GO" id="GO:2001034">
    <property type="term" value="P:positive regulation of double-strand break repair via nonhomologous end joining"/>
    <property type="evidence" value="ECO:0007669"/>
    <property type="project" value="TreeGrafter"/>
</dbReference>
<organism evidence="1 2">
    <name type="scientific">Mustela putorius furo</name>
    <name type="common">European domestic ferret</name>
    <name type="synonym">Mustela furo</name>
    <dbReference type="NCBI Taxonomy" id="9669"/>
    <lineage>
        <taxon>Eukaryota</taxon>
        <taxon>Metazoa</taxon>
        <taxon>Chordata</taxon>
        <taxon>Craniata</taxon>
        <taxon>Vertebrata</taxon>
        <taxon>Euteleostomi</taxon>
        <taxon>Mammalia</taxon>
        <taxon>Eutheria</taxon>
        <taxon>Laurasiatheria</taxon>
        <taxon>Carnivora</taxon>
        <taxon>Caniformia</taxon>
        <taxon>Musteloidea</taxon>
        <taxon>Mustelidae</taxon>
        <taxon>Mustelinae</taxon>
        <taxon>Mustela</taxon>
    </lineage>
</organism>
<name>A0A8U0SGW6_MUSPF</name>
<dbReference type="CTD" id="149840"/>
<sequence>MASVATSLGKSPKFCRTMATQDTAPGSQSEESNALDLASINDIKDYALQRPHQEADSDALSSVETLSLPCSSDVDSGFLPFRYLYRILRCH</sequence>
<dbReference type="PANTHER" id="PTHR36863">
    <property type="entry name" value="SHIELDIN COMPLEX SUBUNIT 1"/>
    <property type="match status" value="1"/>
</dbReference>
<dbReference type="RefSeq" id="XP_044941956.1">
    <property type="nucleotide sequence ID" value="XM_045086021.1"/>
</dbReference>
<accession>A0A8U0SGW6</accession>
<proteinExistence type="predicted"/>
<dbReference type="PANTHER" id="PTHR36863:SF1">
    <property type="entry name" value="SHIELDIN COMPLEX SUBUNIT 1"/>
    <property type="match status" value="1"/>
</dbReference>
<reference evidence="2" key="1">
    <citation type="submission" date="2025-08" db="UniProtKB">
        <authorList>
            <consortium name="RefSeq"/>
        </authorList>
    </citation>
    <scope>IDENTIFICATION</scope>
    <source>
        <tissue evidence="2">Brain</tissue>
    </source>
</reference>
<dbReference type="InterPro" id="IPR027821">
    <property type="entry name" value="SHLD1"/>
</dbReference>
<dbReference type="AlphaFoldDB" id="A0A8U0SGW6"/>
<keyword evidence="1" id="KW-1185">Reference proteome</keyword>
<dbReference type="Proteomes" id="UP000000715">
    <property type="component" value="Unplaced"/>
</dbReference>
<dbReference type="GO" id="GO:0035861">
    <property type="term" value="C:site of double-strand break"/>
    <property type="evidence" value="ECO:0007669"/>
    <property type="project" value="TreeGrafter"/>
</dbReference>
<dbReference type="GO" id="GO:0045830">
    <property type="term" value="P:positive regulation of isotype switching"/>
    <property type="evidence" value="ECO:0007669"/>
    <property type="project" value="TreeGrafter"/>
</dbReference>
<evidence type="ECO:0000313" key="1">
    <source>
        <dbReference type="Proteomes" id="UP000000715"/>
    </source>
</evidence>
<dbReference type="GO" id="GO:2000042">
    <property type="term" value="P:negative regulation of double-strand break repair via homologous recombination"/>
    <property type="evidence" value="ECO:0007669"/>
    <property type="project" value="TreeGrafter"/>
</dbReference>
<gene>
    <name evidence="2" type="primary">SHLD1</name>
</gene>
<dbReference type="GeneID" id="101673843"/>